<accession>A0AAV2REN4</accession>
<feature type="region of interest" description="Disordered" evidence="1">
    <location>
        <begin position="383"/>
        <end position="402"/>
    </location>
</feature>
<reference evidence="2 3" key="1">
    <citation type="submission" date="2024-05" db="EMBL/GenBank/DDBJ databases">
        <authorList>
            <person name="Wallberg A."/>
        </authorList>
    </citation>
    <scope>NUCLEOTIDE SEQUENCE [LARGE SCALE GENOMIC DNA]</scope>
</reference>
<dbReference type="Proteomes" id="UP001497623">
    <property type="component" value="Unassembled WGS sequence"/>
</dbReference>
<dbReference type="AlphaFoldDB" id="A0AAV2REN4"/>
<dbReference type="EMBL" id="CAXKWB010022231">
    <property type="protein sequence ID" value="CAL4124185.1"/>
    <property type="molecule type" value="Genomic_DNA"/>
</dbReference>
<name>A0AAV2REN4_MEGNR</name>
<keyword evidence="3" id="KW-1185">Reference proteome</keyword>
<proteinExistence type="predicted"/>
<comment type="caution">
    <text evidence="2">The sequence shown here is derived from an EMBL/GenBank/DDBJ whole genome shotgun (WGS) entry which is preliminary data.</text>
</comment>
<organism evidence="2 3">
    <name type="scientific">Meganyctiphanes norvegica</name>
    <name type="common">Northern krill</name>
    <name type="synonym">Thysanopoda norvegica</name>
    <dbReference type="NCBI Taxonomy" id="48144"/>
    <lineage>
        <taxon>Eukaryota</taxon>
        <taxon>Metazoa</taxon>
        <taxon>Ecdysozoa</taxon>
        <taxon>Arthropoda</taxon>
        <taxon>Crustacea</taxon>
        <taxon>Multicrustacea</taxon>
        <taxon>Malacostraca</taxon>
        <taxon>Eumalacostraca</taxon>
        <taxon>Eucarida</taxon>
        <taxon>Euphausiacea</taxon>
        <taxon>Euphausiidae</taxon>
        <taxon>Meganyctiphanes</taxon>
    </lineage>
</organism>
<dbReference type="SUPFAM" id="SSF48371">
    <property type="entry name" value="ARM repeat"/>
    <property type="match status" value="1"/>
</dbReference>
<sequence>MSQSENQVIWKSLLQVMPGVLKTKHETSLLQLFKILISNCNEVSSFLLPTNDSSESEKKDNNQIKQKKKATELTCWLLSELLLIDGAPEVCNLNVNLLVTMMQIISLRDMKIFIKIIQDLFHIGELGSSILFDGEDVSWESFSQVADMSNADPKPRTIVFTDSPQLDTCLATIVTVLGELADYLHLHVDRQLDRLWLLIGQFIEAGGDILRAAALNTTAKLITSCGLPRQNIRRDYLLEGIGATLTTFTAGKLLADENEKSMFVDSRIYKKHSRQQTSLSTLWLHGQLTNKHFIMGVNQMSLDALVQLISEHNANGFLSGALIMEVFKCYCKLMEMLELPINEGKHADSLKTSVKNNMHIPQVIHIGLDHLVHCDLQEILPNSETEDNANKGASSSGNSRKRKYSDTEISDAFIDAMSISSWWNSALQFVSTSFASWINEPSNISKTHLEAITLVINTPRRIMGKLIDIQVLLQFLSEGWLLTNTEILMNLITSADDPQLVSSLLIILEGIVVVSTVVDGGSCESVRLWHSWVAAATLPWLHQEMNWLDLKPQKHKQLALTAAKLKWTQDPSVKSASIGIVSVVAGSVAPQWRSYVIRDAINERQYLVMKQVATWFPVMVSQLGSIGGQQLVGEVLGGVLHSPDIPTTLAAADSLKNILCSLLGQATLNKHCGNEGAIGLIHCKYCNADHSVKSSQALVDRTLVSRFLRLLDHDDVDVVVLLVSGLPAVVNHASLSTSQLQQFLALLGHQNDKVVTAVCQQLHLFFTTKSVGQVEGEVAAVSSEVTTILTHLQHLMNAVEGESKKAVSRRQLRALEALNYIVKFPLGSMQGSVFNLLFSCLISRTSAIVDAHTQLIIQALAQNSGMRPCNLYMRFSYSCAKVLSKCLQKDKVAEMILHITRVFNWSSLVSTKKGKTVSELSAFVNSQIRFLLPVMLIRSTASGEPGILVELAACANLRLRDLIIDNFQYILSHLVFNENEEELESVLKFIGAITELKLNKIRDCTTQHQVHELIMGLHDHRHAVLREFSRMISQDEATSKVKPNTIEEIANFLELKLLGILNFLDNKLASTQTMKKIKHGLSPIRYLTTVPELELPSVSDIKTAYKTCISSALLVNLQIFS</sequence>
<evidence type="ECO:0000313" key="3">
    <source>
        <dbReference type="Proteomes" id="UP001497623"/>
    </source>
</evidence>
<feature type="non-terminal residue" evidence="2">
    <location>
        <position position="1121"/>
    </location>
</feature>
<dbReference type="InterPro" id="IPR016024">
    <property type="entry name" value="ARM-type_fold"/>
</dbReference>
<evidence type="ECO:0000313" key="2">
    <source>
        <dbReference type="EMBL" id="CAL4124185.1"/>
    </source>
</evidence>
<dbReference type="InterPro" id="IPR011989">
    <property type="entry name" value="ARM-like"/>
</dbReference>
<dbReference type="Gene3D" id="1.25.10.10">
    <property type="entry name" value="Leucine-rich Repeat Variant"/>
    <property type="match status" value="1"/>
</dbReference>
<protein>
    <submittedName>
        <fullName evidence="2">Uncharacterized protein</fullName>
    </submittedName>
</protein>
<gene>
    <name evidence="2" type="ORF">MNOR_LOCUS24321</name>
</gene>
<evidence type="ECO:0000256" key="1">
    <source>
        <dbReference type="SAM" id="MobiDB-lite"/>
    </source>
</evidence>